<sequence length="817" mass="95922">MVDNLIGYMAFDELIAEDISIDDIRLSLKRNRAYVVKSIRIMFELCMNPDHIQDAALTYEQKCVVEIYRELRRTRNKFFSLKDGFSVEEIDASITKTMEDALRDASYKESNPDRLAEVKKDTVIVHGIHQFSPIMLRTIEMLGVYKNVFILFNYVPDYKNVYQTWLNIYSWFESKITFSTQNFYDHSKAFEGGRIADNIAAMIAGSTATIDYSDRIEVTQFDNQTEFAGYIAKKFEEAEVERSKDNYAHSALYYMNEQIYAANSNVNDILKIYFPEQFGERNFLDYPIGHFFIAITNLWDAESKGMLIQDINDIYECLSCGIIAEGRKGQVVTTFDKCKLYFQDEKTIRRIIKKLKKLKERIEDMDSDSSESKELSRIEYYDVSPDEIDNLITALKALNEVADTFFKDFSDQENDFKAFYDKVTDVLVKQVLTKEDIDSEFREIVQRVLEHLNEVQGVEAKASFDCLRETMQLYLQQVPKEGKGARWIARNFEQIDGDVLRKYSKNQDKIYHFACLSDQHMSITHRDEFPWPLDIDFFEVAQAPVDWKYQVYVTSRLEYKNFRRYALVYGLAFSKCKIKLSYIKNAPDQENELYYLLKVLNATPKPYILDTPNAAKKNDSYITVEEALYREFSQYDLMKYRLCGYRFLLETVIEGKSVYKDDFLLKLYLTILLEHRARKEFSGKTYVKNMVRNYLAEQMDELTFDFPFMNRSEKIDAINMAEDYLEKKAVLHGKFTSIKNKDIDYMLKRENFLSVPSSKAANEAFSEVFKNSTQAEVEHTLSDENLNQDKYRRSYNSLCDKCADKDICLEIFRTSRK</sequence>
<proteinExistence type="predicted"/>
<keyword evidence="1" id="KW-0175">Coiled coil</keyword>
<keyword evidence="3" id="KW-1185">Reference proteome</keyword>
<gene>
    <name evidence="2" type="ORF">EBB54_20375</name>
</gene>
<dbReference type="Proteomes" id="UP000274920">
    <property type="component" value="Unassembled WGS sequence"/>
</dbReference>
<comment type="caution">
    <text evidence="2">The sequence shown here is derived from an EMBL/GenBank/DDBJ whole genome shotgun (WGS) entry which is preliminary data.</text>
</comment>
<accession>A0A3R8LHH4</accession>
<reference evidence="2" key="1">
    <citation type="submission" date="2018-10" db="EMBL/GenBank/DDBJ databases">
        <title>Schaedlerella arabinophila gen. nov. sp. nov., isolated from the mouse intestinal tract and comparative analysis with the genome of the closely related altered Schaedler flora strain ASF502.</title>
        <authorList>
            <person name="Miyake S."/>
            <person name="Soh M."/>
            <person name="Seedorf H."/>
        </authorList>
    </citation>
    <scope>NUCLEOTIDE SEQUENCE [LARGE SCALE GENOMIC DNA]</scope>
    <source>
        <strain evidence="2">DSM 106076</strain>
    </source>
</reference>
<evidence type="ECO:0000313" key="3">
    <source>
        <dbReference type="Proteomes" id="UP000274920"/>
    </source>
</evidence>
<evidence type="ECO:0000256" key="1">
    <source>
        <dbReference type="SAM" id="Coils"/>
    </source>
</evidence>
<name>A0A3R8LHH4_9FIRM</name>
<protein>
    <submittedName>
        <fullName evidence="2">Uncharacterized protein</fullName>
    </submittedName>
</protein>
<dbReference type="EMBL" id="RHJS01000002">
    <property type="protein sequence ID" value="RRK33440.1"/>
    <property type="molecule type" value="Genomic_DNA"/>
</dbReference>
<dbReference type="AlphaFoldDB" id="A0A3R8LHH4"/>
<organism evidence="2 3">
    <name type="scientific">Schaedlerella arabinosiphila</name>
    <dbReference type="NCBI Taxonomy" id="2044587"/>
    <lineage>
        <taxon>Bacteria</taxon>
        <taxon>Bacillati</taxon>
        <taxon>Bacillota</taxon>
        <taxon>Clostridia</taxon>
        <taxon>Lachnospirales</taxon>
        <taxon>Lachnospiraceae</taxon>
        <taxon>Schaedlerella</taxon>
    </lineage>
</organism>
<feature type="coiled-coil region" evidence="1">
    <location>
        <begin position="348"/>
        <end position="375"/>
    </location>
</feature>
<evidence type="ECO:0000313" key="2">
    <source>
        <dbReference type="EMBL" id="RRK33440.1"/>
    </source>
</evidence>